<feature type="transmembrane region" description="Helical" evidence="8">
    <location>
        <begin position="25"/>
        <end position="46"/>
    </location>
</feature>
<keyword evidence="5 8" id="KW-1133">Transmembrane helix</keyword>
<keyword evidence="4 8" id="KW-0812">Transmembrane</keyword>
<dbReference type="Proteomes" id="UP000322530">
    <property type="component" value="Unassembled WGS sequence"/>
</dbReference>
<evidence type="ECO:0000256" key="3">
    <source>
        <dbReference type="ARBA" id="ARBA00022679"/>
    </source>
</evidence>
<feature type="transmembrane region" description="Helical" evidence="8">
    <location>
        <begin position="89"/>
        <end position="110"/>
    </location>
</feature>
<organism evidence="9 10">
    <name type="scientific">Dictyobacter arantiisoli</name>
    <dbReference type="NCBI Taxonomy" id="2014874"/>
    <lineage>
        <taxon>Bacteria</taxon>
        <taxon>Bacillati</taxon>
        <taxon>Chloroflexota</taxon>
        <taxon>Ktedonobacteria</taxon>
        <taxon>Ktedonobacterales</taxon>
        <taxon>Dictyobacteraceae</taxon>
        <taxon>Dictyobacter</taxon>
    </lineage>
</organism>
<dbReference type="AlphaFoldDB" id="A0A5A5TH25"/>
<accession>A0A5A5TH25</accession>
<feature type="transmembrane region" description="Helical" evidence="8">
    <location>
        <begin position="257"/>
        <end position="278"/>
    </location>
</feature>
<comment type="subcellular location">
    <subcellularLocation>
        <location evidence="1">Cell membrane</location>
        <topology evidence="1">Multi-pass membrane protein</topology>
    </subcellularLocation>
</comment>
<keyword evidence="3" id="KW-0808">Transferase</keyword>
<comment type="similarity">
    <text evidence="7">Belongs to the glycosyltransferase 87 family.</text>
</comment>
<dbReference type="GO" id="GO:0016758">
    <property type="term" value="F:hexosyltransferase activity"/>
    <property type="evidence" value="ECO:0007669"/>
    <property type="project" value="InterPro"/>
</dbReference>
<dbReference type="RefSeq" id="WP_149403156.1">
    <property type="nucleotide sequence ID" value="NZ_BIXY01000065.1"/>
</dbReference>
<protein>
    <recommendedName>
        <fullName evidence="11">DUF2029 domain-containing protein</fullName>
    </recommendedName>
</protein>
<feature type="transmembrane region" description="Helical" evidence="8">
    <location>
        <begin position="180"/>
        <end position="201"/>
    </location>
</feature>
<feature type="transmembrane region" description="Helical" evidence="8">
    <location>
        <begin position="285"/>
        <end position="303"/>
    </location>
</feature>
<comment type="caution">
    <text evidence="9">The sequence shown here is derived from an EMBL/GenBank/DDBJ whole genome shotgun (WGS) entry which is preliminary data.</text>
</comment>
<gene>
    <name evidence="9" type="ORF">KDI_38280</name>
</gene>
<proteinExistence type="inferred from homology"/>
<feature type="transmembrane region" description="Helical" evidence="8">
    <location>
        <begin position="446"/>
        <end position="465"/>
    </location>
</feature>
<dbReference type="Pfam" id="PF09594">
    <property type="entry name" value="GT87"/>
    <property type="match status" value="1"/>
</dbReference>
<sequence length="503" mass="56760">MSLMDFPATTREHHVFFHWKNMRRLPVLCLLLLLAAGYNIFLALVVPPAGQSTDTFAWLWLLSLLLYVAASIVILTTQRSTGRRGWLELALILGGALLLRAQLLWIPPLLSRDSWRYLWDARVTLHGYSPYVYAPGNVLLKSLRNVLYDNSRFRNVPTIYPPVAQGFYLLSYLLAPDNLVFLKGLFTVCELVSVAALAYLLHTRGRDPALCIIYAWCPLPIVEFAIQGHLDALVVMFLLLTVLAAQSQRRGARVLTGFLLALATLTKLYPIVLLAVFLRRRDWTLLVTCILTIVVAYMPYIILGHGQVFGFFASYASEQGGTNGGSIMLFMHWLSGLFALPLPVTYVVDVLFVGGCALFVWLRRLQGRLSMEVGILIILGAIFLISTHIFPWYTSAFLPWVALLIGSPWSRRAGWQSRELSAILVWYFVCFSILSYPLGSQRNWTLYYRVVYDVVLGGLVVTFVLRKISQRRGFTLLPRPVSASVEDSVVRPDTEVDVKTEHI</sequence>
<evidence type="ECO:0000256" key="6">
    <source>
        <dbReference type="ARBA" id="ARBA00023136"/>
    </source>
</evidence>
<feature type="transmembrane region" description="Helical" evidence="8">
    <location>
        <begin position="58"/>
        <end position="77"/>
    </location>
</feature>
<reference evidence="9 10" key="1">
    <citation type="submission" date="2019-01" db="EMBL/GenBank/DDBJ databases">
        <title>Draft genome sequence of Dictyobacter sp. Uno17.</title>
        <authorList>
            <person name="Wang C.M."/>
            <person name="Zheng Y."/>
            <person name="Sakai Y."/>
            <person name="Abe K."/>
            <person name="Yokota A."/>
            <person name="Yabe S."/>
        </authorList>
    </citation>
    <scope>NUCLEOTIDE SEQUENCE [LARGE SCALE GENOMIC DNA]</scope>
    <source>
        <strain evidence="9 10">Uno17</strain>
    </source>
</reference>
<evidence type="ECO:0000256" key="7">
    <source>
        <dbReference type="ARBA" id="ARBA00024033"/>
    </source>
</evidence>
<dbReference type="GO" id="GO:0005886">
    <property type="term" value="C:plasma membrane"/>
    <property type="evidence" value="ECO:0007669"/>
    <property type="project" value="UniProtKB-SubCell"/>
</dbReference>
<feature type="transmembrane region" description="Helical" evidence="8">
    <location>
        <begin position="369"/>
        <end position="386"/>
    </location>
</feature>
<evidence type="ECO:0000313" key="9">
    <source>
        <dbReference type="EMBL" id="GCF10264.1"/>
    </source>
</evidence>
<evidence type="ECO:0000313" key="10">
    <source>
        <dbReference type="Proteomes" id="UP000322530"/>
    </source>
</evidence>
<keyword evidence="6 8" id="KW-0472">Membrane</keyword>
<feature type="transmembrane region" description="Helical" evidence="8">
    <location>
        <begin position="213"/>
        <end position="245"/>
    </location>
</feature>
<feature type="transmembrane region" description="Helical" evidence="8">
    <location>
        <begin position="338"/>
        <end position="362"/>
    </location>
</feature>
<evidence type="ECO:0000256" key="1">
    <source>
        <dbReference type="ARBA" id="ARBA00004651"/>
    </source>
</evidence>
<keyword evidence="10" id="KW-1185">Reference proteome</keyword>
<dbReference type="InterPro" id="IPR018584">
    <property type="entry name" value="GT87"/>
</dbReference>
<evidence type="ECO:0000256" key="2">
    <source>
        <dbReference type="ARBA" id="ARBA00022475"/>
    </source>
</evidence>
<dbReference type="OrthoDB" id="3362857at2"/>
<keyword evidence="2" id="KW-1003">Cell membrane</keyword>
<evidence type="ECO:0008006" key="11">
    <source>
        <dbReference type="Google" id="ProtNLM"/>
    </source>
</evidence>
<evidence type="ECO:0000256" key="5">
    <source>
        <dbReference type="ARBA" id="ARBA00022989"/>
    </source>
</evidence>
<name>A0A5A5TH25_9CHLR</name>
<evidence type="ECO:0000256" key="4">
    <source>
        <dbReference type="ARBA" id="ARBA00022692"/>
    </source>
</evidence>
<evidence type="ECO:0000256" key="8">
    <source>
        <dbReference type="SAM" id="Phobius"/>
    </source>
</evidence>
<dbReference type="EMBL" id="BIXY01000065">
    <property type="protein sequence ID" value="GCF10264.1"/>
    <property type="molecule type" value="Genomic_DNA"/>
</dbReference>
<feature type="transmembrane region" description="Helical" evidence="8">
    <location>
        <begin position="422"/>
        <end position="440"/>
    </location>
</feature>